<evidence type="ECO:0000256" key="3">
    <source>
        <dbReference type="ARBA" id="ARBA00023237"/>
    </source>
</evidence>
<dbReference type="Pfam" id="PF00593">
    <property type="entry name" value="TonB_dep_Rec_b-barrel"/>
    <property type="match status" value="1"/>
</dbReference>
<accession>A0A4R6UVD5</accession>
<evidence type="ECO:0000256" key="4">
    <source>
        <dbReference type="RuleBase" id="RU003357"/>
    </source>
</evidence>
<dbReference type="InterPro" id="IPR037066">
    <property type="entry name" value="Plug_dom_sf"/>
</dbReference>
<dbReference type="InterPro" id="IPR036942">
    <property type="entry name" value="Beta-barrel_TonB_sf"/>
</dbReference>
<keyword evidence="9" id="KW-1185">Reference proteome</keyword>
<keyword evidence="8" id="KW-0675">Receptor</keyword>
<feature type="signal peptide" evidence="5">
    <location>
        <begin position="1"/>
        <end position="28"/>
    </location>
</feature>
<dbReference type="Proteomes" id="UP000295375">
    <property type="component" value="Unassembled WGS sequence"/>
</dbReference>
<dbReference type="InterPro" id="IPR010104">
    <property type="entry name" value="TonB_rcpt_bac"/>
</dbReference>
<gene>
    <name evidence="8" type="ORF">EV696_101322</name>
</gene>
<evidence type="ECO:0000259" key="6">
    <source>
        <dbReference type="Pfam" id="PF00593"/>
    </source>
</evidence>
<evidence type="ECO:0000259" key="7">
    <source>
        <dbReference type="Pfam" id="PF07715"/>
    </source>
</evidence>
<protein>
    <submittedName>
        <fullName evidence="8">TonB-dependent receptor</fullName>
    </submittedName>
</protein>
<dbReference type="GO" id="GO:0009279">
    <property type="term" value="C:cell outer membrane"/>
    <property type="evidence" value="ECO:0007669"/>
    <property type="project" value="UniProtKB-SubCell"/>
</dbReference>
<keyword evidence="2 4" id="KW-0472">Membrane</keyword>
<name>A0A4R6UVD5_9GAMM</name>
<comment type="caution">
    <text evidence="8">The sequence shown here is derived from an EMBL/GenBank/DDBJ whole genome shotgun (WGS) entry which is preliminary data.</text>
</comment>
<dbReference type="AlphaFoldDB" id="A0A4R6UVD5"/>
<comment type="similarity">
    <text evidence="4">Belongs to the TonB-dependent receptor family.</text>
</comment>
<dbReference type="Gene3D" id="2.170.130.10">
    <property type="entry name" value="TonB-dependent receptor, plug domain"/>
    <property type="match status" value="1"/>
</dbReference>
<dbReference type="Pfam" id="PF07715">
    <property type="entry name" value="Plug"/>
    <property type="match status" value="1"/>
</dbReference>
<dbReference type="PANTHER" id="PTHR40980">
    <property type="entry name" value="PLUG DOMAIN-CONTAINING PROTEIN"/>
    <property type="match status" value="1"/>
</dbReference>
<organism evidence="8 9">
    <name type="scientific">Permianibacter aggregans</name>
    <dbReference type="NCBI Taxonomy" id="1510150"/>
    <lineage>
        <taxon>Bacteria</taxon>
        <taxon>Pseudomonadati</taxon>
        <taxon>Pseudomonadota</taxon>
        <taxon>Gammaproteobacteria</taxon>
        <taxon>Pseudomonadales</taxon>
        <taxon>Pseudomonadaceae</taxon>
        <taxon>Permianibacter</taxon>
    </lineage>
</organism>
<evidence type="ECO:0000313" key="9">
    <source>
        <dbReference type="Proteomes" id="UP000295375"/>
    </source>
</evidence>
<feature type="domain" description="TonB-dependent receptor plug" evidence="7">
    <location>
        <begin position="63"/>
        <end position="171"/>
    </location>
</feature>
<evidence type="ECO:0000313" key="8">
    <source>
        <dbReference type="EMBL" id="TDQ51348.1"/>
    </source>
</evidence>
<evidence type="ECO:0000256" key="2">
    <source>
        <dbReference type="ARBA" id="ARBA00023136"/>
    </source>
</evidence>
<dbReference type="Gene3D" id="2.40.170.20">
    <property type="entry name" value="TonB-dependent receptor, beta-barrel domain"/>
    <property type="match status" value="1"/>
</dbReference>
<dbReference type="RefSeq" id="WP_133587261.1">
    <property type="nucleotide sequence ID" value="NZ_CP037953.1"/>
</dbReference>
<dbReference type="EMBL" id="SNYM01000001">
    <property type="protein sequence ID" value="TDQ51348.1"/>
    <property type="molecule type" value="Genomic_DNA"/>
</dbReference>
<feature type="chain" id="PRO_5020703240" evidence="5">
    <location>
        <begin position="29"/>
        <end position="987"/>
    </location>
</feature>
<dbReference type="OrthoDB" id="6276154at2"/>
<keyword evidence="5" id="KW-0732">Signal</keyword>
<keyword evidence="4" id="KW-0798">TonB box</keyword>
<evidence type="ECO:0000256" key="1">
    <source>
        <dbReference type="ARBA" id="ARBA00004442"/>
    </source>
</evidence>
<dbReference type="SUPFAM" id="SSF56935">
    <property type="entry name" value="Porins"/>
    <property type="match status" value="1"/>
</dbReference>
<dbReference type="InterPro" id="IPR000531">
    <property type="entry name" value="Beta-barrel_TonB"/>
</dbReference>
<dbReference type="PANTHER" id="PTHR40980:SF3">
    <property type="entry name" value="TONB-DEPENDENT RECEPTOR-LIKE BETA-BARREL DOMAIN-CONTAINING PROTEIN"/>
    <property type="match status" value="1"/>
</dbReference>
<reference evidence="8 9" key="1">
    <citation type="submission" date="2019-03" db="EMBL/GenBank/DDBJ databases">
        <title>Genomic Encyclopedia of Type Strains, Phase IV (KMG-IV): sequencing the most valuable type-strain genomes for metagenomic binning, comparative biology and taxonomic classification.</title>
        <authorList>
            <person name="Goeker M."/>
        </authorList>
    </citation>
    <scope>NUCLEOTIDE SEQUENCE [LARGE SCALE GENOMIC DNA]</scope>
    <source>
        <strain evidence="8 9">DSM 103792</strain>
    </source>
</reference>
<dbReference type="InterPro" id="IPR012910">
    <property type="entry name" value="Plug_dom"/>
</dbReference>
<keyword evidence="3" id="KW-0998">Cell outer membrane</keyword>
<proteinExistence type="inferred from homology"/>
<sequence>MNRQSFKRTQIATSLTLILSAAASSVYAQEETENTANNDGREEAEVVEVRGIRGSLIQSRDIKRNAQGIVDAITSEDIGKFPDTNLAESLQRITGVSIDRQNGEGSRVTVRGFGPDYNVVTLNGRQMPASSLEATTASSSRSFDFANLASEAVAGVEVYKTSMAKLPTGGIGSTINILTTRPLNNPGQHASVGVKGVHDLSTETGSSLTPEVSGIYSNTFADDKFGIAITASVQERDSGYKSAETSSGWYTIKGFDGDWGSLPDDDTVVNRPQENDVYAVPRNILYSFNEIQRTRTNGQLTLQFRPIETLTGTLDYTYSELEVAQQRNDLSAWFNGVHNFSEWTQGSNTVGSVVGPIVYSDNSCCDVGLGAGDWATKNENESVGFNLQWQATDKLSFTLDYHDSSAESGPDSPWGSNNVVSAVQFDRVSTTVDYRNDFPIMDITYADGVNGLDPARMMTSGTSFRNSYMRSDIQQAQLHGSFVFDEGVVKSIDFGLTTIDVKNRSAFSNAQRDTWGGYGTPADYADSIFSLRAVDFDLPGSGSANMEPYYAVVSMQDLMDAISAIAAANGDDLGPCDTFLCPDPRYSTDRNTTETQNAIYLQANLTEYWGDMRWNLSLGVRYEETEVDSSALVPIYDHIVWAGDNEFVAQSSGEGFTNLKGEYDHVLPSLDFNIEVVDDVILRTSYSETITRPSYSDIQGGQTINPLLRITGGTGNSGNPNLLPFESRNYDFSAEWYYGEGSYVAAGYFLKKVDNFIGSDSFQETTFNLPHPAQGPRYQQAVAAVGTDNAAVRQYFVDQGWVDSNGNIVGIAGEDAAAVFTIIQPVNEKNAEVDGFEFAVQHIFGDSGFGTIVNYTIVDGDIGYDDYNTNKGPDAENQFALFGLSDTFNIVGFYDQDGLQVRVAYNWRDEFLTATFDGNGERNPVYVEAYGQWDINASYAYTDNLTFFVEGINVTNEYRRLHGRHENMVVAIIEQAPRYNIGLRYNF</sequence>
<comment type="subcellular location">
    <subcellularLocation>
        <location evidence="1 4">Cell outer membrane</location>
    </subcellularLocation>
</comment>
<dbReference type="NCBIfam" id="TIGR01782">
    <property type="entry name" value="TonB-Xanth-Caul"/>
    <property type="match status" value="1"/>
</dbReference>
<evidence type="ECO:0000256" key="5">
    <source>
        <dbReference type="SAM" id="SignalP"/>
    </source>
</evidence>
<feature type="domain" description="TonB-dependent receptor-like beta-barrel" evidence="6">
    <location>
        <begin position="444"/>
        <end position="954"/>
    </location>
</feature>